<dbReference type="Proteomes" id="UP000308886">
    <property type="component" value="Unassembled WGS sequence"/>
</dbReference>
<name>A0AC61QLM6_9BACT</name>
<proteinExistence type="predicted"/>
<organism evidence="1 2">
    <name type="scientific">Palleniella muris</name>
    <dbReference type="NCBI Taxonomy" id="3038145"/>
    <lineage>
        <taxon>Bacteria</taxon>
        <taxon>Pseudomonadati</taxon>
        <taxon>Bacteroidota</taxon>
        <taxon>Bacteroidia</taxon>
        <taxon>Bacteroidales</taxon>
        <taxon>Prevotellaceae</taxon>
        <taxon>Palleniella</taxon>
    </lineage>
</organism>
<keyword evidence="2" id="KW-1185">Reference proteome</keyword>
<dbReference type="EMBL" id="SRZC01000035">
    <property type="protein sequence ID" value="TGX79857.1"/>
    <property type="molecule type" value="Genomic_DNA"/>
</dbReference>
<evidence type="ECO:0000313" key="1">
    <source>
        <dbReference type="EMBL" id="TGX79857.1"/>
    </source>
</evidence>
<reference evidence="1" key="1">
    <citation type="submission" date="2019-04" db="EMBL/GenBank/DDBJ databases">
        <title>Microbes associate with the intestines of laboratory mice.</title>
        <authorList>
            <person name="Navarre W."/>
            <person name="Wong E."/>
            <person name="Huang K."/>
            <person name="Tropini C."/>
            <person name="Ng K."/>
            <person name="Yu B."/>
        </authorList>
    </citation>
    <scope>NUCLEOTIDE SEQUENCE</scope>
    <source>
        <strain evidence="1">NM73_A23</strain>
    </source>
</reference>
<accession>A0AC61QLM6</accession>
<evidence type="ECO:0000313" key="2">
    <source>
        <dbReference type="Proteomes" id="UP000308886"/>
    </source>
</evidence>
<sequence>MKNLYGHIGALIVTFVWGATFVSSKILLNNGMTPDEIFFLRFLLAYICLALLSHNRLWANNWKDELTLCGLGIMGGSLYFLLENIALTMSTAAEVCILVCTCPLITALLIAIFYKEEQLSRKQMVGSFVAFAGMILVVLNGQLVLKLNPLGDILAFAASMAWAIYSLLMRRIMNRYEPDFITRKIFFYGVMTILPYMWYSGSISENILLSGTPLSGETIAVIAGNILFLGLIASFGAFLLWNWAMRRLGAVKCTNYVYLQPMVTIIIGFLVLDEKITVMGLCGMLILTAGMIRALRK</sequence>
<gene>
    <name evidence="1" type="ORF">E5358_14275</name>
</gene>
<protein>
    <submittedName>
        <fullName evidence="1">DMT family transporter</fullName>
    </submittedName>
</protein>
<comment type="caution">
    <text evidence="1">The sequence shown here is derived from an EMBL/GenBank/DDBJ whole genome shotgun (WGS) entry which is preliminary data.</text>
</comment>